<accession>A0A392UMS9</accession>
<comment type="caution">
    <text evidence="1">The sequence shown here is derived from an EMBL/GenBank/DDBJ whole genome shotgun (WGS) entry which is preliminary data.</text>
</comment>
<reference evidence="1 2" key="1">
    <citation type="journal article" date="2018" name="Front. Plant Sci.">
        <title>Red Clover (Trifolium pratense) and Zigzag Clover (T. medium) - A Picture of Genomic Similarities and Differences.</title>
        <authorList>
            <person name="Dluhosova J."/>
            <person name="Istvanek J."/>
            <person name="Nedelnik J."/>
            <person name="Repkova J."/>
        </authorList>
    </citation>
    <scope>NUCLEOTIDE SEQUENCE [LARGE SCALE GENOMIC DNA]</scope>
    <source>
        <strain evidence="2">cv. 10/8</strain>
        <tissue evidence="1">Leaf</tissue>
    </source>
</reference>
<dbReference type="EMBL" id="LXQA010849982">
    <property type="protein sequence ID" value="MCI73954.1"/>
    <property type="molecule type" value="Genomic_DNA"/>
</dbReference>
<evidence type="ECO:0000313" key="2">
    <source>
        <dbReference type="Proteomes" id="UP000265520"/>
    </source>
</evidence>
<feature type="non-terminal residue" evidence="1">
    <location>
        <position position="1"/>
    </location>
</feature>
<proteinExistence type="predicted"/>
<evidence type="ECO:0000313" key="1">
    <source>
        <dbReference type="EMBL" id="MCI73954.1"/>
    </source>
</evidence>
<organism evidence="1 2">
    <name type="scientific">Trifolium medium</name>
    <dbReference type="NCBI Taxonomy" id="97028"/>
    <lineage>
        <taxon>Eukaryota</taxon>
        <taxon>Viridiplantae</taxon>
        <taxon>Streptophyta</taxon>
        <taxon>Embryophyta</taxon>
        <taxon>Tracheophyta</taxon>
        <taxon>Spermatophyta</taxon>
        <taxon>Magnoliopsida</taxon>
        <taxon>eudicotyledons</taxon>
        <taxon>Gunneridae</taxon>
        <taxon>Pentapetalae</taxon>
        <taxon>rosids</taxon>
        <taxon>fabids</taxon>
        <taxon>Fabales</taxon>
        <taxon>Fabaceae</taxon>
        <taxon>Papilionoideae</taxon>
        <taxon>50 kb inversion clade</taxon>
        <taxon>NPAAA clade</taxon>
        <taxon>Hologalegina</taxon>
        <taxon>IRL clade</taxon>
        <taxon>Trifolieae</taxon>
        <taxon>Trifolium</taxon>
    </lineage>
</organism>
<name>A0A392UMS9_9FABA</name>
<keyword evidence="2" id="KW-1185">Reference proteome</keyword>
<dbReference type="AlphaFoldDB" id="A0A392UMS9"/>
<dbReference type="Proteomes" id="UP000265520">
    <property type="component" value="Unassembled WGS sequence"/>
</dbReference>
<sequence length="70" mass="7775">GGKLTSPSIKRQGGDCWDLPLNWIEMQKTGSRTAPCARRSVLVQVELKLMPPARGATCCYIYALFAFCIR</sequence>
<protein>
    <submittedName>
        <fullName evidence="1">Uncharacterized protein</fullName>
    </submittedName>
</protein>